<dbReference type="InterPro" id="IPR024973">
    <property type="entry name" value="ESPR"/>
</dbReference>
<evidence type="ECO:0000313" key="3">
    <source>
        <dbReference type="EMBL" id="OXE49726.1"/>
    </source>
</evidence>
<gene>
    <name evidence="3" type="ORF">ADH67_06260</name>
</gene>
<organism evidence="3 4">
    <name type="scientific">Turicimonas muris</name>
    <dbReference type="NCBI Taxonomy" id="1796652"/>
    <lineage>
        <taxon>Bacteria</taxon>
        <taxon>Pseudomonadati</taxon>
        <taxon>Pseudomonadota</taxon>
        <taxon>Betaproteobacteria</taxon>
        <taxon>Burkholderiales</taxon>
        <taxon>Sutterellaceae</taxon>
        <taxon>Turicimonas</taxon>
    </lineage>
</organism>
<dbReference type="EMBL" id="NHMP01000003">
    <property type="protein sequence ID" value="OXE49726.1"/>
    <property type="molecule type" value="Genomic_DNA"/>
</dbReference>
<comment type="caution">
    <text evidence="3">The sequence shown here is derived from an EMBL/GenBank/DDBJ whole genome shotgun (WGS) entry which is preliminary data.</text>
</comment>
<feature type="domain" description="ESPR" evidence="2">
    <location>
        <begin position="1"/>
        <end position="49"/>
    </location>
</feature>
<evidence type="ECO:0000259" key="2">
    <source>
        <dbReference type="Pfam" id="PF13018"/>
    </source>
</evidence>
<evidence type="ECO:0000313" key="4">
    <source>
        <dbReference type="Proteomes" id="UP000214610"/>
    </source>
</evidence>
<dbReference type="RefSeq" id="WP_066593181.1">
    <property type="nucleotide sequence ID" value="NZ_CARVSC010000078.1"/>
</dbReference>
<dbReference type="Pfam" id="PF13018">
    <property type="entry name" value="ESPR"/>
    <property type="match status" value="1"/>
</dbReference>
<name>A0A227KNW8_9BURK</name>
<accession>A0A227KNW8</accession>
<dbReference type="GeneID" id="78361631"/>
<dbReference type="AlphaFoldDB" id="A0A227KNW8"/>
<reference evidence="4" key="1">
    <citation type="submission" date="2017-05" db="EMBL/GenBank/DDBJ databases">
        <title>Improved OligoMM genomes.</title>
        <authorList>
            <person name="Garzetti D."/>
        </authorList>
    </citation>
    <scope>NUCLEOTIDE SEQUENCE [LARGE SCALE GENOMIC DNA]</scope>
    <source>
        <strain evidence="4">YL45</strain>
    </source>
</reference>
<dbReference type="Proteomes" id="UP000214610">
    <property type="component" value="Unassembled WGS sequence"/>
</dbReference>
<feature type="compositionally biased region" description="Basic and acidic residues" evidence="1">
    <location>
        <begin position="1031"/>
        <end position="1042"/>
    </location>
</feature>
<evidence type="ECO:0000256" key="1">
    <source>
        <dbReference type="SAM" id="MobiDB-lite"/>
    </source>
</evidence>
<protein>
    <recommendedName>
        <fullName evidence="2">ESPR domain-containing protein</fullName>
    </recommendedName>
</protein>
<sequence length="1053" mass="110239">MNKIYKKIWNKARGCFVAVSEAVSSACQRAGKPTIIGISSLLLPLTTHAAVTLEGNHSFDEMIYSKHHIMASDYIVTGDLTVGNGSYGSVVWTSKDYTNNNQVLTVQGNLHIDNGGKLTVSHNGDGGAQLNGTVNVGGNLNVSGELALGSGNEGDKDSSISNLNVGNTWKITQTGFVDVHRDYRNTHINVYSKTIDSEGILDLTRIKDGSISTENLFVRGGTFNQTNNIQTYASNSLSVLGGTLSNESSLVVGGKSGQFSVGNSLTLEGGNLTNRNLLTQIAGSINITGGSYDFGTFNKSNGTLSNAGTLAITQFNQSGGSSSNTGTLSIGNSDLYGSLTSSGTLTLTGNVTSRGNLSSTGTLNNRGSWTETNAFTIAGNLNNTGAINFQNGFTFASNGKLNSSGTIQTSNASNIFDSLGSQGQTALTIVSMNAQLPEEAKTALTDLFRHYVPGTVAQNLVDHATFTGGKVIVTGVNLTQTQAADLTKAFKSKFGSATTLEFQGTIAGVSHDDKLNVAKVNELYDNVESLRDVTIISHNLEGEGKDVEIGENGVKHSAGFKGINEAASITVKDGKTLELVGEKNNSNFLMAAVNTVVEGFSKLVFGSKGLEDTYSGKTAAVHLTDTNAALLVAAGVYESESVSGAGSVKVEQGAVFAIKGASQSGKLDVKGQLDVKGDASLGHTELAEGSVLNNSANLHLTSIDSSAGAVYNQTGGSLQSDSGWFENATLNISGGKLDGSLIKDSEGNAAGLGNNTINIRGNGKNPIIVTTDPAESKKNWKDNLTVVYTPEITSETTVNVYEGGVLQADKLNFDGTTENSVVLAGGALETKLDQVFNDVKRDLLTLDGTDSGGQIGVPTHVLGATSVGSMKEEVKNAVYGHSGLVVFNDEYLKMSGVIDAMQHFVADAENPGVIDPDNPYTPGDTSTGLYLAFTGQVDGKLTVDLANQFDSEQSGGDLAGVVLSHTILYNESASDPNKLNNNLVIGFNEHNHPNANVIDVNQGIGFLSVDGADQVHIEEGKEFVLVGHHDDDDIRTDEDRNNVHSVPDSVSRV</sequence>
<feature type="region of interest" description="Disordered" evidence="1">
    <location>
        <begin position="1031"/>
        <end position="1053"/>
    </location>
</feature>
<proteinExistence type="predicted"/>
<keyword evidence="4" id="KW-1185">Reference proteome</keyword>